<dbReference type="InterPro" id="IPR013096">
    <property type="entry name" value="Cupin_2"/>
</dbReference>
<gene>
    <name evidence="3" type="ORF">PsYK624_088700</name>
</gene>
<organism evidence="3 4">
    <name type="scientific">Phanerochaete sordida</name>
    <dbReference type="NCBI Taxonomy" id="48140"/>
    <lineage>
        <taxon>Eukaryota</taxon>
        <taxon>Fungi</taxon>
        <taxon>Dikarya</taxon>
        <taxon>Basidiomycota</taxon>
        <taxon>Agaricomycotina</taxon>
        <taxon>Agaricomycetes</taxon>
        <taxon>Polyporales</taxon>
        <taxon>Phanerochaetaceae</taxon>
        <taxon>Phanerochaete</taxon>
    </lineage>
</organism>
<dbReference type="EMBL" id="BPQB01000028">
    <property type="protein sequence ID" value="GJE92714.1"/>
    <property type="molecule type" value="Genomic_DNA"/>
</dbReference>
<dbReference type="Proteomes" id="UP000703269">
    <property type="component" value="Unassembled WGS sequence"/>
</dbReference>
<dbReference type="Pfam" id="PF07883">
    <property type="entry name" value="Cupin_2"/>
    <property type="match status" value="1"/>
</dbReference>
<evidence type="ECO:0000259" key="2">
    <source>
        <dbReference type="Pfam" id="PF07883"/>
    </source>
</evidence>
<evidence type="ECO:0000313" key="4">
    <source>
        <dbReference type="Proteomes" id="UP000703269"/>
    </source>
</evidence>
<comment type="caution">
    <text evidence="3">The sequence shown here is derived from an EMBL/GenBank/DDBJ whole genome shotgun (WGS) entry which is preliminary data.</text>
</comment>
<feature type="domain" description="Cupin type-2" evidence="2">
    <location>
        <begin position="73"/>
        <end position="140"/>
    </location>
</feature>
<reference evidence="3 4" key="1">
    <citation type="submission" date="2021-08" db="EMBL/GenBank/DDBJ databases">
        <title>Draft Genome Sequence of Phanerochaete sordida strain YK-624.</title>
        <authorList>
            <person name="Mori T."/>
            <person name="Dohra H."/>
            <person name="Suzuki T."/>
            <person name="Kawagishi H."/>
            <person name="Hirai H."/>
        </authorList>
    </citation>
    <scope>NUCLEOTIDE SEQUENCE [LARGE SCALE GENOMIC DNA]</scope>
    <source>
        <strain evidence="3 4">YK-624</strain>
    </source>
</reference>
<dbReference type="AlphaFoldDB" id="A0A9P3GE73"/>
<proteinExistence type="predicted"/>
<dbReference type="PANTHER" id="PTHR43346">
    <property type="entry name" value="LIGAND BINDING DOMAIN PROTEIN, PUTATIVE (AFU_ORTHOLOGUE AFUA_6G14370)-RELATED"/>
    <property type="match status" value="1"/>
</dbReference>
<feature type="region of interest" description="Disordered" evidence="1">
    <location>
        <begin position="147"/>
        <end position="180"/>
    </location>
</feature>
<feature type="compositionally biased region" description="Basic and acidic residues" evidence="1">
    <location>
        <begin position="163"/>
        <end position="180"/>
    </location>
</feature>
<dbReference type="OrthoDB" id="1161823at2759"/>
<name>A0A9P3GE73_9APHY</name>
<protein>
    <submittedName>
        <fullName evidence="3">Cupin domain-containing protein</fullName>
    </submittedName>
</protein>
<dbReference type="Gene3D" id="2.60.120.10">
    <property type="entry name" value="Jelly Rolls"/>
    <property type="match status" value="1"/>
</dbReference>
<evidence type="ECO:0000256" key="1">
    <source>
        <dbReference type="SAM" id="MobiDB-lite"/>
    </source>
</evidence>
<dbReference type="InterPro" id="IPR011051">
    <property type="entry name" value="RmlC_Cupin_sf"/>
</dbReference>
<accession>A0A9P3GE73</accession>
<dbReference type="CDD" id="cd02223">
    <property type="entry name" value="cupin_Bh2720-like"/>
    <property type="match status" value="1"/>
</dbReference>
<dbReference type="InterPro" id="IPR052538">
    <property type="entry name" value="Flavonoid_dioxygenase-like"/>
</dbReference>
<evidence type="ECO:0000313" key="3">
    <source>
        <dbReference type="EMBL" id="GJE92714.1"/>
    </source>
</evidence>
<keyword evidence="4" id="KW-1185">Reference proteome</keyword>
<dbReference type="SUPFAM" id="SSF51182">
    <property type="entry name" value="RmlC-like cupins"/>
    <property type="match status" value="1"/>
</dbReference>
<sequence>MLRTFVSTTTIHRSFASARPLTHSTRAAMSFSFKPNTEPPTDMTVFKNIVSIAGQSNKFRRVLWTGRNSQLVIMTIPVGGEIGEEIHTVDQHLSFHSGSADAIVNGKTERVGPGDLVIVPAGAKHNFINKGETPLILSTVYAPAEHKETTVHESLEEGEELEEAGKDEPPSWAQDLHKKA</sequence>
<dbReference type="PANTHER" id="PTHR43346:SF1">
    <property type="entry name" value="QUERCETIN 2,3-DIOXYGENASE-RELATED"/>
    <property type="match status" value="1"/>
</dbReference>
<dbReference type="InterPro" id="IPR014710">
    <property type="entry name" value="RmlC-like_jellyroll"/>
</dbReference>